<feature type="compositionally biased region" description="Acidic residues" evidence="2">
    <location>
        <begin position="413"/>
        <end position="422"/>
    </location>
</feature>
<dbReference type="EMBL" id="JACGCM010001627">
    <property type="protein sequence ID" value="KAF6152499.1"/>
    <property type="molecule type" value="Genomic_DNA"/>
</dbReference>
<protein>
    <submittedName>
        <fullName evidence="3">Uncharacterized protein</fullName>
    </submittedName>
</protein>
<evidence type="ECO:0000256" key="1">
    <source>
        <dbReference type="SAM" id="Coils"/>
    </source>
</evidence>
<dbReference type="Proteomes" id="UP000541444">
    <property type="component" value="Unassembled WGS sequence"/>
</dbReference>
<feature type="region of interest" description="Disordered" evidence="2">
    <location>
        <begin position="169"/>
        <end position="215"/>
    </location>
</feature>
<proteinExistence type="predicted"/>
<organism evidence="3 4">
    <name type="scientific">Kingdonia uniflora</name>
    <dbReference type="NCBI Taxonomy" id="39325"/>
    <lineage>
        <taxon>Eukaryota</taxon>
        <taxon>Viridiplantae</taxon>
        <taxon>Streptophyta</taxon>
        <taxon>Embryophyta</taxon>
        <taxon>Tracheophyta</taxon>
        <taxon>Spermatophyta</taxon>
        <taxon>Magnoliopsida</taxon>
        <taxon>Ranunculales</taxon>
        <taxon>Circaeasteraceae</taxon>
        <taxon>Kingdonia</taxon>
    </lineage>
</organism>
<feature type="compositionally biased region" description="Basic and acidic residues" evidence="2">
    <location>
        <begin position="390"/>
        <end position="412"/>
    </location>
</feature>
<evidence type="ECO:0000313" key="3">
    <source>
        <dbReference type="EMBL" id="KAF6152499.1"/>
    </source>
</evidence>
<name>A0A7J7MCA0_9MAGN</name>
<feature type="coiled-coil region" evidence="1">
    <location>
        <begin position="289"/>
        <end position="316"/>
    </location>
</feature>
<evidence type="ECO:0000256" key="2">
    <source>
        <dbReference type="SAM" id="MobiDB-lite"/>
    </source>
</evidence>
<dbReference type="AlphaFoldDB" id="A0A7J7MCA0"/>
<evidence type="ECO:0000313" key="4">
    <source>
        <dbReference type="Proteomes" id="UP000541444"/>
    </source>
</evidence>
<reference evidence="3 4" key="1">
    <citation type="journal article" date="2020" name="IScience">
        <title>Genome Sequencing of the Endangered Kingdonia uniflora (Circaeasteraceae, Ranunculales) Reveals Potential Mechanisms of Evolutionary Specialization.</title>
        <authorList>
            <person name="Sun Y."/>
            <person name="Deng T."/>
            <person name="Zhang A."/>
            <person name="Moore M.J."/>
            <person name="Landis J.B."/>
            <person name="Lin N."/>
            <person name="Zhang H."/>
            <person name="Zhang X."/>
            <person name="Huang J."/>
            <person name="Zhang X."/>
            <person name="Sun H."/>
            <person name="Wang H."/>
        </authorList>
    </citation>
    <scope>NUCLEOTIDE SEQUENCE [LARGE SCALE GENOMIC DNA]</scope>
    <source>
        <strain evidence="3">TB1705</strain>
        <tissue evidence="3">Leaf</tissue>
    </source>
</reference>
<feature type="region of interest" description="Disordered" evidence="2">
    <location>
        <begin position="390"/>
        <end position="433"/>
    </location>
</feature>
<accession>A0A7J7MCA0</accession>
<gene>
    <name evidence="3" type="ORF">GIB67_023193</name>
</gene>
<keyword evidence="4" id="KW-1185">Reference proteome</keyword>
<comment type="caution">
    <text evidence="3">The sequence shown here is derived from an EMBL/GenBank/DDBJ whole genome shotgun (WGS) entry which is preliminary data.</text>
</comment>
<feature type="compositionally biased region" description="Basic and acidic residues" evidence="2">
    <location>
        <begin position="171"/>
        <end position="215"/>
    </location>
</feature>
<keyword evidence="1" id="KW-0175">Coiled coil</keyword>
<sequence length="563" mass="64914">MSTLVVEIFNRHLGDMKFQFGETIIQMKPIHVCLILGLRVSPIANEFLFVNPEHMKFFRTRRFPKKKNTYVLKEIVDALKLTKLERHQAMMPSETDMQQDLVQEAMRYQIEAPAIGTPAVGSSSFDIEIGVVVVKVCSQLEEHVLYHLEILHSLGITSSLLLRNCKMQARTKKEEDGKRKKAEPRIKKGKGEWQKKAEEADVPNKKKKVEGPKKEALTDEQFDHVPLIQLKALIPKILKKGLANIVPRKRRVQFPKLQNIQPTAKNLLQQVTSGEILEVANTLMWKKGEEKDIADKKDVEEKVKSEEEEVQEYLYTILHMEESKNGYEKVDDAAEEEDSEQSTVVVYYTEKKDVQPDNETMVVAELAKTDIVFFNQEEVVGETYQTLEVEKAKDEASQTKESKEDLEQNKEEVFEDKEDDDGNSQNKPDPEQLVLMESEVDVTLKKRHTLTEEEINESAFKMACKMNRLHAHLDELLPGVLLESSIQRLISLDMKNQVGQVWSLRKDELFLKAKKSNRSTYMMIGEKTACLNALYTLYPNQWLGNEVIEVYIKALIQYFDTQH</sequence>